<sequence>LDFQQALKSCSEELSGLAEVHNSEEQQYLESVATENKAWIGVTRCSGELKEEGDWCYTGSRTIVAYTSWESGEPNNYLWYTEDCVQSLRNGKWNDVSCSTKIYYVCQKLQCNMESCQSRGRCTDSLGSYNCSCNVGFFGGDCEQVVSCPSIRHPRHGAVTCNGAHGETHFESVCAFKCEEGFVLYGEESTRCLGSGNWSFYNTTCQDTVVSCLPLKTILHSVVNCSNTYSDYSYNSTCCFSCEKGHSWIGSRETVCQSSGNWTD</sequence>
<evidence type="ECO:0000259" key="19">
    <source>
        <dbReference type="PROSITE" id="PS50026"/>
    </source>
</evidence>
<evidence type="ECO:0000256" key="15">
    <source>
        <dbReference type="ARBA" id="ARBA00023157"/>
    </source>
</evidence>
<protein>
    <recommendedName>
        <fullName evidence="24">C-type lectin domain-containing protein</fullName>
    </recommendedName>
</protein>
<dbReference type="Proteomes" id="UP000008672">
    <property type="component" value="Unassembled WGS sequence"/>
</dbReference>
<dbReference type="Gene3D" id="2.10.70.10">
    <property type="entry name" value="Complement Module, domain 1"/>
    <property type="match status" value="2"/>
</dbReference>
<evidence type="ECO:0000259" key="21">
    <source>
        <dbReference type="PROSITE" id="PS50923"/>
    </source>
</evidence>
<evidence type="ECO:0000256" key="4">
    <source>
        <dbReference type="ARBA" id="ARBA00022536"/>
    </source>
</evidence>
<evidence type="ECO:0000256" key="10">
    <source>
        <dbReference type="ARBA" id="ARBA00022737"/>
    </source>
</evidence>
<dbReference type="InterPro" id="IPR016186">
    <property type="entry name" value="C-type_lectin-like/link_sf"/>
</dbReference>
<dbReference type="InterPro" id="IPR016187">
    <property type="entry name" value="CTDL_fold"/>
</dbReference>
<dbReference type="CDD" id="cd00033">
    <property type="entry name" value="CCP"/>
    <property type="match status" value="2"/>
</dbReference>
<feature type="domain" description="Sushi" evidence="21">
    <location>
        <begin position="210"/>
        <end position="264"/>
    </location>
</feature>
<evidence type="ECO:0000256" key="14">
    <source>
        <dbReference type="ARBA" id="ARBA00023136"/>
    </source>
</evidence>
<dbReference type="InterPro" id="IPR001304">
    <property type="entry name" value="C-type_lectin-like"/>
</dbReference>
<evidence type="ECO:0008006" key="24">
    <source>
        <dbReference type="Google" id="ProtNLM"/>
    </source>
</evidence>
<dbReference type="eggNOG" id="KOG4297">
    <property type="taxonomic scope" value="Eukaryota"/>
</dbReference>
<comment type="subcellular location">
    <subcellularLocation>
        <location evidence="1">Cell membrane</location>
        <topology evidence="1">Single-pass type I membrane protein</topology>
    </subcellularLocation>
</comment>
<dbReference type="InterPro" id="IPR002396">
    <property type="entry name" value="Selectin_superfamily"/>
</dbReference>
<keyword evidence="12" id="KW-0130">Cell adhesion</keyword>
<dbReference type="InterPro" id="IPR035976">
    <property type="entry name" value="Sushi/SCR/CCP_sf"/>
</dbReference>
<dbReference type="PROSITE" id="PS01186">
    <property type="entry name" value="EGF_2"/>
    <property type="match status" value="1"/>
</dbReference>
<keyword evidence="7" id="KW-0479">Metal-binding</keyword>
<feature type="disulfide bond" evidence="17">
    <location>
        <begin position="133"/>
        <end position="142"/>
    </location>
</feature>
<evidence type="ECO:0000256" key="2">
    <source>
        <dbReference type="ARBA" id="ARBA00007360"/>
    </source>
</evidence>
<dbReference type="PROSITE" id="PS00615">
    <property type="entry name" value="C_TYPE_LECTIN_1"/>
    <property type="match status" value="1"/>
</dbReference>
<dbReference type="SUPFAM" id="SSF57535">
    <property type="entry name" value="Complement control module/SCR domain"/>
    <property type="match status" value="2"/>
</dbReference>
<keyword evidence="13" id="KW-1133">Transmembrane helix</keyword>
<evidence type="ECO:0000256" key="6">
    <source>
        <dbReference type="ARBA" id="ARBA00022692"/>
    </source>
</evidence>
<dbReference type="AlphaFoldDB" id="H3B390"/>
<dbReference type="InterPro" id="IPR000742">
    <property type="entry name" value="EGF"/>
</dbReference>
<dbReference type="OMA" id="NCNEMAN"/>
<keyword evidence="11" id="KW-0106">Calcium</keyword>
<comment type="similarity">
    <text evidence="2">Belongs to the selectin/LECAM family.</text>
</comment>
<evidence type="ECO:0000256" key="11">
    <source>
        <dbReference type="ARBA" id="ARBA00022837"/>
    </source>
</evidence>
<keyword evidence="3" id="KW-1003">Cell membrane</keyword>
<dbReference type="PROSITE" id="PS50026">
    <property type="entry name" value="EGF_3"/>
    <property type="match status" value="1"/>
</dbReference>
<dbReference type="Gene3D" id="2.10.25.10">
    <property type="entry name" value="Laminin"/>
    <property type="match status" value="1"/>
</dbReference>
<keyword evidence="6" id="KW-0812">Transmembrane</keyword>
<evidence type="ECO:0000256" key="13">
    <source>
        <dbReference type="ARBA" id="ARBA00022989"/>
    </source>
</evidence>
<dbReference type="Pfam" id="PF00084">
    <property type="entry name" value="Sushi"/>
    <property type="match status" value="2"/>
</dbReference>
<accession>H3B390</accession>
<dbReference type="PANTHER" id="PTHR46393:SF7">
    <property type="entry name" value="COMPLEMENT C2"/>
    <property type="match status" value="1"/>
</dbReference>
<evidence type="ECO:0000256" key="16">
    <source>
        <dbReference type="ARBA" id="ARBA00023180"/>
    </source>
</evidence>
<feature type="domain" description="C-type lectin" evidence="20">
    <location>
        <begin position="1"/>
        <end position="107"/>
    </location>
</feature>
<evidence type="ECO:0000256" key="3">
    <source>
        <dbReference type="ARBA" id="ARBA00022475"/>
    </source>
</evidence>
<keyword evidence="5 18" id="KW-0768">Sushi</keyword>
<keyword evidence="8" id="KW-0732">Signal</keyword>
<dbReference type="GO" id="GO:0030246">
    <property type="term" value="F:carbohydrate binding"/>
    <property type="evidence" value="ECO:0007669"/>
    <property type="project" value="UniProtKB-KW"/>
</dbReference>
<keyword evidence="14" id="KW-0472">Membrane</keyword>
<evidence type="ECO:0000256" key="7">
    <source>
        <dbReference type="ARBA" id="ARBA00022723"/>
    </source>
</evidence>
<reference evidence="23" key="1">
    <citation type="submission" date="2011-08" db="EMBL/GenBank/DDBJ databases">
        <title>The draft genome of Latimeria chalumnae.</title>
        <authorList>
            <person name="Di Palma F."/>
            <person name="Alfoldi J."/>
            <person name="Johnson J."/>
            <person name="Berlin A."/>
            <person name="Gnerre S."/>
            <person name="Jaffe D."/>
            <person name="MacCallum I."/>
            <person name="Young S."/>
            <person name="Walker B.J."/>
            <person name="Lander E."/>
            <person name="Lindblad-Toh K."/>
        </authorList>
    </citation>
    <scope>NUCLEOTIDE SEQUENCE [LARGE SCALE GENOMIC DNA]</scope>
    <source>
        <strain evidence="23">Wild caught</strain>
    </source>
</reference>
<evidence type="ECO:0000256" key="9">
    <source>
        <dbReference type="ARBA" id="ARBA00022734"/>
    </source>
</evidence>
<name>H3B390_LATCH</name>
<evidence type="ECO:0000313" key="23">
    <source>
        <dbReference type="Proteomes" id="UP000008672"/>
    </source>
</evidence>
<dbReference type="GO" id="GO:0005886">
    <property type="term" value="C:plasma membrane"/>
    <property type="evidence" value="ECO:0007669"/>
    <property type="project" value="UniProtKB-SubCell"/>
</dbReference>
<keyword evidence="15 17" id="KW-1015">Disulfide bond</keyword>
<dbReference type="CDD" id="cd00054">
    <property type="entry name" value="EGF_CA"/>
    <property type="match status" value="1"/>
</dbReference>
<dbReference type="HOGENOM" id="CLU_065067_0_0_1"/>
<keyword evidence="23" id="KW-1185">Reference proteome</keyword>
<dbReference type="PROSITE" id="PS00010">
    <property type="entry name" value="ASX_HYDROXYL"/>
    <property type="match status" value="1"/>
</dbReference>
<comment type="caution">
    <text evidence="17">Lacks conserved residue(s) required for the propagation of feature annotation.</text>
</comment>
<evidence type="ECO:0000313" key="22">
    <source>
        <dbReference type="Ensembl" id="ENSLACP00000016361.1"/>
    </source>
</evidence>
<dbReference type="PANTHER" id="PTHR46393">
    <property type="entry name" value="SUSHI DOMAIN-CONTAINING PROTEIN"/>
    <property type="match status" value="1"/>
</dbReference>
<dbReference type="GO" id="GO:0046872">
    <property type="term" value="F:metal ion binding"/>
    <property type="evidence" value="ECO:0007669"/>
    <property type="project" value="UniProtKB-KW"/>
</dbReference>
<keyword evidence="9" id="KW-0430">Lectin</keyword>
<dbReference type="SUPFAM" id="SSF56436">
    <property type="entry name" value="C-type lectin-like"/>
    <property type="match status" value="1"/>
</dbReference>
<feature type="domain" description="EGF-like" evidence="19">
    <location>
        <begin position="107"/>
        <end position="143"/>
    </location>
</feature>
<dbReference type="InterPro" id="IPR018378">
    <property type="entry name" value="C-type_lectin_CS"/>
</dbReference>
<dbReference type="PRINTS" id="PR00343">
    <property type="entry name" value="SELECTIN"/>
</dbReference>
<reference evidence="22" key="2">
    <citation type="submission" date="2025-08" db="UniProtKB">
        <authorList>
            <consortium name="Ensembl"/>
        </authorList>
    </citation>
    <scope>IDENTIFICATION</scope>
</reference>
<evidence type="ECO:0000256" key="5">
    <source>
        <dbReference type="ARBA" id="ARBA00022659"/>
    </source>
</evidence>
<evidence type="ECO:0000256" key="1">
    <source>
        <dbReference type="ARBA" id="ARBA00004251"/>
    </source>
</evidence>
<dbReference type="Ensembl" id="ENSLACT00000016475.1">
    <property type="protein sequence ID" value="ENSLACP00000016361.1"/>
    <property type="gene ID" value="ENSLACG00000014416.1"/>
</dbReference>
<dbReference type="EMBL" id="AFYH01072613">
    <property type="status" value="NOT_ANNOTATED_CDS"/>
    <property type="molecule type" value="Genomic_DNA"/>
</dbReference>
<dbReference type="Gene3D" id="3.10.100.10">
    <property type="entry name" value="Mannose-Binding Protein A, subunit A"/>
    <property type="match status" value="1"/>
</dbReference>
<dbReference type="InParanoid" id="H3B390"/>
<dbReference type="SUPFAM" id="SSF57196">
    <property type="entry name" value="EGF/Laminin"/>
    <property type="match status" value="1"/>
</dbReference>
<feature type="domain" description="Sushi" evidence="21">
    <location>
        <begin position="146"/>
        <end position="207"/>
    </location>
</feature>
<keyword evidence="10" id="KW-0677">Repeat</keyword>
<evidence type="ECO:0000256" key="17">
    <source>
        <dbReference type="PROSITE-ProRule" id="PRU00076"/>
    </source>
</evidence>
<keyword evidence="4 17" id="KW-0245">EGF-like domain</keyword>
<dbReference type="InterPro" id="IPR000436">
    <property type="entry name" value="Sushi_SCR_CCP_dom"/>
</dbReference>
<organism evidence="22 23">
    <name type="scientific">Latimeria chalumnae</name>
    <name type="common">Coelacanth</name>
    <dbReference type="NCBI Taxonomy" id="7897"/>
    <lineage>
        <taxon>Eukaryota</taxon>
        <taxon>Metazoa</taxon>
        <taxon>Chordata</taxon>
        <taxon>Craniata</taxon>
        <taxon>Vertebrata</taxon>
        <taxon>Euteleostomi</taxon>
        <taxon>Coelacanthiformes</taxon>
        <taxon>Coelacanthidae</taxon>
        <taxon>Latimeria</taxon>
    </lineage>
</organism>
<proteinExistence type="inferred from homology"/>
<dbReference type="Pfam" id="PF00059">
    <property type="entry name" value="Lectin_C"/>
    <property type="match status" value="1"/>
</dbReference>
<evidence type="ECO:0000256" key="8">
    <source>
        <dbReference type="ARBA" id="ARBA00022729"/>
    </source>
</evidence>
<dbReference type="InterPro" id="IPR000152">
    <property type="entry name" value="EGF-type_Asp/Asn_hydroxyl_site"/>
</dbReference>
<dbReference type="FunFam" id="2.10.70.10:FF:000001">
    <property type="entry name" value="Selectin P"/>
    <property type="match status" value="1"/>
</dbReference>
<dbReference type="GO" id="GO:0007155">
    <property type="term" value="P:cell adhesion"/>
    <property type="evidence" value="ECO:0007669"/>
    <property type="project" value="UniProtKB-KW"/>
</dbReference>
<dbReference type="SMART" id="SM00032">
    <property type="entry name" value="CCP"/>
    <property type="match status" value="2"/>
</dbReference>
<evidence type="ECO:0000259" key="20">
    <source>
        <dbReference type="PROSITE" id="PS50041"/>
    </source>
</evidence>
<evidence type="ECO:0000256" key="12">
    <source>
        <dbReference type="ARBA" id="ARBA00022889"/>
    </source>
</evidence>
<dbReference type="PROSITE" id="PS00022">
    <property type="entry name" value="EGF_1"/>
    <property type="match status" value="1"/>
</dbReference>
<dbReference type="EMBL" id="AFYH01072614">
    <property type="status" value="NOT_ANNOTATED_CDS"/>
    <property type="molecule type" value="Genomic_DNA"/>
</dbReference>
<dbReference type="PROSITE" id="PS50041">
    <property type="entry name" value="C_TYPE_LECTIN_2"/>
    <property type="match status" value="1"/>
</dbReference>
<evidence type="ECO:0000256" key="18">
    <source>
        <dbReference type="PROSITE-ProRule" id="PRU00302"/>
    </source>
</evidence>
<reference evidence="22" key="3">
    <citation type="submission" date="2025-09" db="UniProtKB">
        <authorList>
            <consortium name="Ensembl"/>
        </authorList>
    </citation>
    <scope>IDENTIFICATION</scope>
</reference>
<dbReference type="SMART" id="SM00034">
    <property type="entry name" value="CLECT"/>
    <property type="match status" value="1"/>
</dbReference>
<dbReference type="PROSITE" id="PS50923">
    <property type="entry name" value="SUSHI"/>
    <property type="match status" value="2"/>
</dbReference>
<keyword evidence="16" id="KW-0325">Glycoprotein</keyword>
<feature type="disulfide bond" evidence="18">
    <location>
        <begin position="178"/>
        <end position="205"/>
    </location>
</feature>
<dbReference type="GeneTree" id="ENSGT00940000160168"/>